<dbReference type="Gene3D" id="3.40.210.20">
    <property type="entry name" value="MvaI/BcnI restriction endonuclease, catalytic domain"/>
    <property type="match status" value="1"/>
</dbReference>
<dbReference type="InterPro" id="IPR043004">
    <property type="entry name" value="MvaI_BcnI_cat"/>
</dbReference>
<sequence>MLKEFQSLDALLERLEQLGARNVYCKFLAENDNSKQQIYLGGSFEVLKQLVFGNVRADASLSVPNFKASVPLSWVDGDGQVAPAPGAQLILYPQYPEVRLSGFLKGCPLAPSAYLRPIPKAERQFNNGPDGRVLFFGVSDDEVFTYLADGGSTVASAIRDHLVDETPLDAGTLRKVRLRKGPSSKDLLLARLREIQNLGPHESMRLNRSGERMPYAAKNGGGYTLEALFDIIPNGRSAPDFMGWELKAFSGSRITLMTPEPDAGYYGEHGVEAFLRKYGRQLPDDKIYFTGSHKANIPSPTSGQTLVTVGFDSDSGKITDVTGGIRLLDGDGEVSAEWTFARLVEQWGRKHAAAAYVPYKVLDDSPIRYDYQNPILLGEGTEFSLFLKALMDKKVIYDPAPKLERASEANSKTKARSQFRMGVKDLGCLYRKFDAVKL</sequence>
<dbReference type="Pfam" id="PF15515">
    <property type="entry name" value="MvaI_BcnI"/>
    <property type="match status" value="1"/>
</dbReference>
<protein>
    <recommendedName>
        <fullName evidence="1">MvaI/BcnI restriction endonuclease domain-containing protein</fullName>
    </recommendedName>
</protein>
<organism evidence="2 3">
    <name type="scientific">Pandoraea aquatica</name>
    <dbReference type="NCBI Taxonomy" id="2508290"/>
    <lineage>
        <taxon>Bacteria</taxon>
        <taxon>Pseudomonadati</taxon>
        <taxon>Pseudomonadota</taxon>
        <taxon>Betaproteobacteria</taxon>
        <taxon>Burkholderiales</taxon>
        <taxon>Burkholderiaceae</taxon>
        <taxon>Pandoraea</taxon>
    </lineage>
</organism>
<proteinExistence type="predicted"/>
<accession>A0A5E4SBY6</accession>
<evidence type="ECO:0000313" key="2">
    <source>
        <dbReference type="EMBL" id="VVD71748.1"/>
    </source>
</evidence>
<reference evidence="2 3" key="1">
    <citation type="submission" date="2019-08" db="EMBL/GenBank/DDBJ databases">
        <authorList>
            <person name="Peeters C."/>
        </authorList>
    </citation>
    <scope>NUCLEOTIDE SEQUENCE [LARGE SCALE GENOMIC DNA]</scope>
    <source>
        <strain evidence="2 3">LMG 31011</strain>
    </source>
</reference>
<evidence type="ECO:0000259" key="1">
    <source>
        <dbReference type="Pfam" id="PF15515"/>
    </source>
</evidence>
<keyword evidence="3" id="KW-1185">Reference proteome</keyword>
<dbReference type="Proteomes" id="UP000366819">
    <property type="component" value="Unassembled WGS sequence"/>
</dbReference>
<dbReference type="AlphaFoldDB" id="A0A5E4SBY6"/>
<dbReference type="OrthoDB" id="9204522at2"/>
<feature type="domain" description="MvaI/BcnI restriction endonuclease" evidence="1">
    <location>
        <begin position="190"/>
        <end position="430"/>
    </location>
</feature>
<evidence type="ECO:0000313" key="3">
    <source>
        <dbReference type="Proteomes" id="UP000366819"/>
    </source>
</evidence>
<name>A0A5E4SBY6_9BURK</name>
<dbReference type="EMBL" id="CABPSN010000001">
    <property type="protein sequence ID" value="VVD71748.1"/>
    <property type="molecule type" value="Genomic_DNA"/>
</dbReference>
<gene>
    <name evidence="2" type="ORF">PAQ31011_00646</name>
</gene>
<dbReference type="RefSeq" id="WP_150574434.1">
    <property type="nucleotide sequence ID" value="NZ_CABPSN010000001.1"/>
</dbReference>
<dbReference type="InterPro" id="IPR029127">
    <property type="entry name" value="MvaI_BcnI"/>
</dbReference>